<keyword evidence="8" id="KW-0333">Golgi apparatus</keyword>
<dbReference type="Proteomes" id="UP001302126">
    <property type="component" value="Unassembled WGS sequence"/>
</dbReference>
<feature type="region of interest" description="Disordered" evidence="10">
    <location>
        <begin position="405"/>
        <end position="425"/>
    </location>
</feature>
<dbReference type="GO" id="GO:0046354">
    <property type="term" value="P:mannan biosynthetic process"/>
    <property type="evidence" value="ECO:0007669"/>
    <property type="project" value="TreeGrafter"/>
</dbReference>
<dbReference type="EMBL" id="MU864478">
    <property type="protein sequence ID" value="KAK4184691.1"/>
    <property type="molecule type" value="Genomic_DNA"/>
</dbReference>
<evidence type="ECO:0000256" key="5">
    <source>
        <dbReference type="ARBA" id="ARBA00022692"/>
    </source>
</evidence>
<reference evidence="11" key="2">
    <citation type="submission" date="2023-05" db="EMBL/GenBank/DDBJ databases">
        <authorList>
            <consortium name="Lawrence Berkeley National Laboratory"/>
            <person name="Steindorff A."/>
            <person name="Hensen N."/>
            <person name="Bonometti L."/>
            <person name="Westerberg I."/>
            <person name="Brannstrom I.O."/>
            <person name="Guillou S."/>
            <person name="Cros-Aarteil S."/>
            <person name="Calhoun S."/>
            <person name="Haridas S."/>
            <person name="Kuo A."/>
            <person name="Mondo S."/>
            <person name="Pangilinan J."/>
            <person name="Riley R."/>
            <person name="Labutti K."/>
            <person name="Andreopoulos B."/>
            <person name="Lipzen A."/>
            <person name="Chen C."/>
            <person name="Yanf M."/>
            <person name="Daum C."/>
            <person name="Ng V."/>
            <person name="Clum A."/>
            <person name="Ohm R."/>
            <person name="Martin F."/>
            <person name="Silar P."/>
            <person name="Natvig D."/>
            <person name="Lalanne C."/>
            <person name="Gautier V."/>
            <person name="Ament-Velasquez S.L."/>
            <person name="Kruys A."/>
            <person name="Hutchinson M.I."/>
            <person name="Powell A.J."/>
            <person name="Barry K."/>
            <person name="Miller A.N."/>
            <person name="Grigoriev I.V."/>
            <person name="Debuchy R."/>
            <person name="Gladieux P."/>
            <person name="Thoren M.H."/>
            <person name="Johannesson H."/>
        </authorList>
    </citation>
    <scope>NUCLEOTIDE SEQUENCE</scope>
    <source>
        <strain evidence="11">PSN309</strain>
    </source>
</reference>
<dbReference type="InterPro" id="IPR029044">
    <property type="entry name" value="Nucleotide-diphossugar_trans"/>
</dbReference>
<accession>A0AAN6WMS6</accession>
<evidence type="ECO:0000256" key="2">
    <source>
        <dbReference type="ARBA" id="ARBA00004922"/>
    </source>
</evidence>
<dbReference type="Pfam" id="PF11051">
    <property type="entry name" value="Mannosyl_trans3"/>
    <property type="match status" value="2"/>
</dbReference>
<evidence type="ECO:0000256" key="1">
    <source>
        <dbReference type="ARBA" id="ARBA00004323"/>
    </source>
</evidence>
<dbReference type="PANTHER" id="PTHR31646">
    <property type="entry name" value="ALPHA-1,2-MANNOSYLTRANSFERASE MNN2"/>
    <property type="match status" value="1"/>
</dbReference>
<evidence type="ECO:0000256" key="9">
    <source>
        <dbReference type="ARBA" id="ARBA00023136"/>
    </source>
</evidence>
<keyword evidence="9" id="KW-0472">Membrane</keyword>
<evidence type="ECO:0000256" key="3">
    <source>
        <dbReference type="ARBA" id="ARBA00009105"/>
    </source>
</evidence>
<organism evidence="11 12">
    <name type="scientific">Podospora australis</name>
    <dbReference type="NCBI Taxonomy" id="1536484"/>
    <lineage>
        <taxon>Eukaryota</taxon>
        <taxon>Fungi</taxon>
        <taxon>Dikarya</taxon>
        <taxon>Ascomycota</taxon>
        <taxon>Pezizomycotina</taxon>
        <taxon>Sordariomycetes</taxon>
        <taxon>Sordariomycetidae</taxon>
        <taxon>Sordariales</taxon>
        <taxon>Podosporaceae</taxon>
        <taxon>Podospora</taxon>
    </lineage>
</organism>
<dbReference type="GO" id="GO:0000139">
    <property type="term" value="C:Golgi membrane"/>
    <property type="evidence" value="ECO:0007669"/>
    <property type="project" value="UniProtKB-SubCell"/>
</dbReference>
<comment type="caution">
    <text evidence="11">The sequence shown here is derived from an EMBL/GenBank/DDBJ whole genome shotgun (WGS) entry which is preliminary data.</text>
</comment>
<keyword evidence="12" id="KW-1185">Reference proteome</keyword>
<comment type="pathway">
    <text evidence="2">Protein modification; protein glycosylation.</text>
</comment>
<reference evidence="11" key="1">
    <citation type="journal article" date="2023" name="Mol. Phylogenet. Evol.">
        <title>Genome-scale phylogeny and comparative genomics of the fungal order Sordariales.</title>
        <authorList>
            <person name="Hensen N."/>
            <person name="Bonometti L."/>
            <person name="Westerberg I."/>
            <person name="Brannstrom I.O."/>
            <person name="Guillou S."/>
            <person name="Cros-Aarteil S."/>
            <person name="Calhoun S."/>
            <person name="Haridas S."/>
            <person name="Kuo A."/>
            <person name="Mondo S."/>
            <person name="Pangilinan J."/>
            <person name="Riley R."/>
            <person name="LaButti K."/>
            <person name="Andreopoulos B."/>
            <person name="Lipzen A."/>
            <person name="Chen C."/>
            <person name="Yan M."/>
            <person name="Daum C."/>
            <person name="Ng V."/>
            <person name="Clum A."/>
            <person name="Steindorff A."/>
            <person name="Ohm R.A."/>
            <person name="Martin F."/>
            <person name="Silar P."/>
            <person name="Natvig D.O."/>
            <person name="Lalanne C."/>
            <person name="Gautier V."/>
            <person name="Ament-Velasquez S.L."/>
            <person name="Kruys A."/>
            <person name="Hutchinson M.I."/>
            <person name="Powell A.J."/>
            <person name="Barry K."/>
            <person name="Miller A.N."/>
            <person name="Grigoriev I.V."/>
            <person name="Debuchy R."/>
            <person name="Gladieux P."/>
            <person name="Hiltunen Thoren M."/>
            <person name="Johannesson H."/>
        </authorList>
    </citation>
    <scope>NUCLEOTIDE SEQUENCE</scope>
    <source>
        <strain evidence="11">PSN309</strain>
    </source>
</reference>
<comment type="similarity">
    <text evidence="3">Belongs to the MNN1/MNT family.</text>
</comment>
<keyword evidence="4" id="KW-0808">Transferase</keyword>
<gene>
    <name evidence="11" type="ORF">QBC35DRAFT_42277</name>
</gene>
<evidence type="ECO:0000256" key="10">
    <source>
        <dbReference type="SAM" id="MobiDB-lite"/>
    </source>
</evidence>
<evidence type="ECO:0000313" key="11">
    <source>
        <dbReference type="EMBL" id="KAK4184691.1"/>
    </source>
</evidence>
<dbReference type="SUPFAM" id="SSF53448">
    <property type="entry name" value="Nucleotide-diphospho-sugar transferases"/>
    <property type="match status" value="1"/>
</dbReference>
<evidence type="ECO:0000256" key="4">
    <source>
        <dbReference type="ARBA" id="ARBA00022679"/>
    </source>
</evidence>
<keyword evidence="6" id="KW-0735">Signal-anchor</keyword>
<sequence>MAWLRLAGRGKLLCCAILLLVTFTVFLTHTRGISFPISGSRRRPSQGHEPSDWWVEFFTRLESTRVQAAPVRIEGKARADNWKPDVDYERPDLLQLSDRDFAYFRASHEAFMEQLPLFARHLPYEANTTGIVTTAGKGSFGQALSLTLMTRQTGSSLPIQIVLDSSAPWIDELCTNTLPSLNATCIYTDDIWVGLESFNIKFERFQWKFISIIASTYQNVLFLDADCLPVFKPDTIFEPGAEPFTSFGFITWPDFWTQSASRKFYKIAGDVEVPALQSRATSESGVMVYDKARHADTLLLAAYYNFNGPDHFYAMFTQHGPGEGDKESFLAAAVVLDGLKRKQLYKEPTEWMKPGLGLKKGHWDIKILPRVHGRSAKGSWRGMFMQQMDPMEDYRVVMDAIEKAKKNPAKTDQGKRGDIFGRGVPRNAPSSAGSLRVEDYLTDSSFLETVGKLKMEHNHDRFMFFHHNGVKPDFTRIHDPKSGITETNEQGTNIRMWGDPDWIINRIGRDVEKLLWKDSLDIYCRTDLVKVCEEMRRIYDVVYQPS</sequence>
<evidence type="ECO:0000256" key="8">
    <source>
        <dbReference type="ARBA" id="ARBA00023034"/>
    </source>
</evidence>
<keyword evidence="5" id="KW-0812">Transmembrane</keyword>
<keyword evidence="11" id="KW-0328">Glycosyltransferase</keyword>
<evidence type="ECO:0000313" key="12">
    <source>
        <dbReference type="Proteomes" id="UP001302126"/>
    </source>
</evidence>
<name>A0AAN6WMS6_9PEZI</name>
<dbReference type="InterPro" id="IPR022751">
    <property type="entry name" value="Alpha_mannosyltransferase"/>
</dbReference>
<comment type="subcellular location">
    <subcellularLocation>
        <location evidence="1">Golgi apparatus membrane</location>
        <topology evidence="1">Single-pass type II membrane protein</topology>
    </subcellularLocation>
</comment>
<dbReference type="GO" id="GO:0000026">
    <property type="term" value="F:alpha-1,2-mannosyltransferase activity"/>
    <property type="evidence" value="ECO:0007669"/>
    <property type="project" value="TreeGrafter"/>
</dbReference>
<dbReference type="PANTHER" id="PTHR31646:SF1">
    <property type="entry name" value="ALPHA-1,2-MANNOSYLTRANSFERASE MNN2"/>
    <property type="match status" value="1"/>
</dbReference>
<evidence type="ECO:0000256" key="6">
    <source>
        <dbReference type="ARBA" id="ARBA00022968"/>
    </source>
</evidence>
<proteinExistence type="inferred from homology"/>
<protein>
    <submittedName>
        <fullName evidence="11">Mannosyltransferase putative-domain-containing protein</fullName>
    </submittedName>
</protein>
<dbReference type="AlphaFoldDB" id="A0AAN6WMS6"/>
<keyword evidence="7" id="KW-1133">Transmembrane helix</keyword>
<evidence type="ECO:0000256" key="7">
    <source>
        <dbReference type="ARBA" id="ARBA00022989"/>
    </source>
</evidence>